<feature type="transmembrane region" description="Helical" evidence="1">
    <location>
        <begin position="229"/>
        <end position="246"/>
    </location>
</feature>
<feature type="transmembrane region" description="Helical" evidence="1">
    <location>
        <begin position="6"/>
        <end position="23"/>
    </location>
</feature>
<name>A0ABS1KT48_9BACT</name>
<keyword evidence="3" id="KW-1185">Reference proteome</keyword>
<feature type="transmembrane region" description="Helical" evidence="1">
    <location>
        <begin position="349"/>
        <end position="369"/>
    </location>
</feature>
<evidence type="ECO:0000313" key="2">
    <source>
        <dbReference type="EMBL" id="MBL0742442.1"/>
    </source>
</evidence>
<keyword evidence="1" id="KW-1133">Transmembrane helix</keyword>
<feature type="transmembrane region" description="Helical" evidence="1">
    <location>
        <begin position="161"/>
        <end position="183"/>
    </location>
</feature>
<reference evidence="2 3" key="1">
    <citation type="submission" date="2021-01" db="EMBL/GenBank/DDBJ databases">
        <title>Chryseolinea sp. Jin1 Genome sequencing and assembly.</title>
        <authorList>
            <person name="Kim I."/>
        </authorList>
    </citation>
    <scope>NUCLEOTIDE SEQUENCE [LARGE SCALE GENOMIC DNA]</scope>
    <source>
        <strain evidence="2 3">Jin1</strain>
    </source>
</reference>
<feature type="transmembrane region" description="Helical" evidence="1">
    <location>
        <begin position="136"/>
        <end position="155"/>
    </location>
</feature>
<evidence type="ECO:0000313" key="3">
    <source>
        <dbReference type="Proteomes" id="UP000613030"/>
    </source>
</evidence>
<comment type="caution">
    <text evidence="2">The sequence shown here is derived from an EMBL/GenBank/DDBJ whole genome shotgun (WGS) entry which is preliminary data.</text>
</comment>
<sequence length="443" mass="50362">MDIRDLLITPVLIIVVYAIAFIIRPRVTDATTRVYFLPAITVKIIGALAVGIIYQFYYGGGDTFNYHTWGSRFVWEALMKSPLTGVELLFSEGEYTPRIFKYASRIAFFGDDSSYFIVRLAAIFDVFTFSTYSATAILFALTSFVGMWMLFIMFYEKYPHLHRWLAISCLFIPSVFFWGSGLLKDTVIMGCLGIATYEFNRLLLQRRFSVMHLLLLLISLYFIFAVKKFILQAFLPGVLLWVYMNYTMRLKSVVVKLMLFPLIMLFAAGSAYFSVVKIGEGDARYSVDKIAQTARMTAMDIRYWTGKDAGSGYTLGEMDGTFGGMVKLAPQAINVALFRPYLWEVKNPLMLLSAVESLMLLIFTIIIIFKSRLGIFAAITEPDVMFCLTFSIIYAFAVGASTFNFGTLARYKIPLLPFFAIALVLLYFSKSDKNVEVLEETEY</sequence>
<evidence type="ECO:0000256" key="1">
    <source>
        <dbReference type="SAM" id="Phobius"/>
    </source>
</evidence>
<feature type="transmembrane region" description="Helical" evidence="1">
    <location>
        <begin position="384"/>
        <end position="405"/>
    </location>
</feature>
<organism evidence="2 3">
    <name type="scientific">Chryseolinea lacunae</name>
    <dbReference type="NCBI Taxonomy" id="2801331"/>
    <lineage>
        <taxon>Bacteria</taxon>
        <taxon>Pseudomonadati</taxon>
        <taxon>Bacteroidota</taxon>
        <taxon>Cytophagia</taxon>
        <taxon>Cytophagales</taxon>
        <taxon>Fulvivirgaceae</taxon>
        <taxon>Chryseolinea</taxon>
    </lineage>
</organism>
<keyword evidence="1" id="KW-0812">Transmembrane</keyword>
<feature type="transmembrane region" description="Helical" evidence="1">
    <location>
        <begin position="411"/>
        <end position="428"/>
    </location>
</feature>
<accession>A0ABS1KT48</accession>
<proteinExistence type="predicted"/>
<feature type="transmembrane region" description="Helical" evidence="1">
    <location>
        <begin position="204"/>
        <end position="223"/>
    </location>
</feature>
<feature type="transmembrane region" description="Helical" evidence="1">
    <location>
        <begin position="35"/>
        <end position="57"/>
    </location>
</feature>
<dbReference type="Proteomes" id="UP000613030">
    <property type="component" value="Unassembled WGS sequence"/>
</dbReference>
<keyword evidence="1" id="KW-0472">Membrane</keyword>
<feature type="transmembrane region" description="Helical" evidence="1">
    <location>
        <begin position="253"/>
        <end position="275"/>
    </location>
</feature>
<evidence type="ECO:0008006" key="4">
    <source>
        <dbReference type="Google" id="ProtNLM"/>
    </source>
</evidence>
<dbReference type="EMBL" id="JAERRB010000004">
    <property type="protein sequence ID" value="MBL0742442.1"/>
    <property type="molecule type" value="Genomic_DNA"/>
</dbReference>
<protein>
    <recommendedName>
        <fullName evidence="4">Glycosyltransferase RgtA/B/C/D-like domain-containing protein</fullName>
    </recommendedName>
</protein>
<gene>
    <name evidence="2" type="ORF">JI741_14540</name>
</gene>
<dbReference type="RefSeq" id="WP_202010683.1">
    <property type="nucleotide sequence ID" value="NZ_JAERRB010000004.1"/>
</dbReference>